<dbReference type="EMBL" id="JAMFLZ010000003">
    <property type="protein sequence ID" value="MCL6295016.1"/>
    <property type="molecule type" value="Genomic_DNA"/>
</dbReference>
<proteinExistence type="inferred from homology"/>
<dbReference type="Gene3D" id="3.20.20.140">
    <property type="entry name" value="Metal-dependent hydrolases"/>
    <property type="match status" value="1"/>
</dbReference>
<evidence type="ECO:0000256" key="1">
    <source>
        <dbReference type="ARBA" id="ARBA00005750"/>
    </source>
</evidence>
<dbReference type="EC" id="3.1.3.48" evidence="2"/>
<sequence>MFHFFSKKAFLKDLLEDFVDMHSHILPGIDDGAKNTFESIDLIKGLQELGVKQFMPTPHVMQDFYPNTDETIGDSYQKLLEALGSKMLSEITINPAAEYMLDDNFQKQLDSQELFTLKGNYLLIEMSYFQPPINLEEIIFKIKMKGYLPILAHPERYSFYHNTKDYYRKLKQLGCFFQLNLLSLSDHYGKNAEKTANYLLEEQLIDFVATDTHNDNHIKKLSNLVLSKDMTKELPKIIEKTCNTFSVI</sequence>
<accession>A0ABT0QDG8</accession>
<comment type="caution">
    <text evidence="5">The sequence shown here is derived from an EMBL/GenBank/DDBJ whole genome shotgun (WGS) entry which is preliminary data.</text>
</comment>
<name>A0ABT0QDG8_9FLAO</name>
<reference evidence="5" key="1">
    <citation type="submission" date="2022-05" db="EMBL/GenBank/DDBJ databases">
        <authorList>
            <person name="Park J.-S."/>
        </authorList>
    </citation>
    <scope>NUCLEOTIDE SEQUENCE</scope>
    <source>
        <strain evidence="5">2012CJ34-3</strain>
    </source>
</reference>
<keyword evidence="6" id="KW-1185">Reference proteome</keyword>
<dbReference type="Proteomes" id="UP001165381">
    <property type="component" value="Unassembled WGS sequence"/>
</dbReference>
<dbReference type="PANTHER" id="PTHR39181">
    <property type="entry name" value="TYROSINE-PROTEIN PHOSPHATASE YWQE"/>
    <property type="match status" value="1"/>
</dbReference>
<keyword evidence="3" id="KW-0378">Hydrolase</keyword>
<dbReference type="SUPFAM" id="SSF89550">
    <property type="entry name" value="PHP domain-like"/>
    <property type="match status" value="1"/>
</dbReference>
<dbReference type="RefSeq" id="WP_099565858.1">
    <property type="nucleotide sequence ID" value="NZ_JAMFLZ010000003.1"/>
</dbReference>
<protein>
    <recommendedName>
        <fullName evidence="2">protein-tyrosine-phosphatase</fullName>
        <ecNumber evidence="2">3.1.3.48</ecNumber>
    </recommendedName>
</protein>
<dbReference type="Pfam" id="PF19567">
    <property type="entry name" value="CpsB_CapC"/>
    <property type="match status" value="1"/>
</dbReference>
<dbReference type="InterPro" id="IPR016195">
    <property type="entry name" value="Pol/histidinol_Pase-like"/>
</dbReference>
<organism evidence="5 6">
    <name type="scientific">Jejuia spongiicola</name>
    <dbReference type="NCBI Taxonomy" id="2942207"/>
    <lineage>
        <taxon>Bacteria</taxon>
        <taxon>Pseudomonadati</taxon>
        <taxon>Bacteroidota</taxon>
        <taxon>Flavobacteriia</taxon>
        <taxon>Flavobacteriales</taxon>
        <taxon>Flavobacteriaceae</taxon>
        <taxon>Jejuia</taxon>
    </lineage>
</organism>
<evidence type="ECO:0000256" key="3">
    <source>
        <dbReference type="ARBA" id="ARBA00022801"/>
    </source>
</evidence>
<dbReference type="PANTHER" id="PTHR39181:SF1">
    <property type="entry name" value="TYROSINE-PROTEIN PHOSPHATASE YWQE"/>
    <property type="match status" value="1"/>
</dbReference>
<evidence type="ECO:0000313" key="6">
    <source>
        <dbReference type="Proteomes" id="UP001165381"/>
    </source>
</evidence>
<evidence type="ECO:0000256" key="2">
    <source>
        <dbReference type="ARBA" id="ARBA00013064"/>
    </source>
</evidence>
<dbReference type="InterPro" id="IPR016667">
    <property type="entry name" value="Caps_polysacc_synth_CpsB/CapC"/>
</dbReference>
<comment type="catalytic activity">
    <reaction evidence="4">
        <text>O-phospho-L-tyrosyl-[protein] + H2O = L-tyrosyl-[protein] + phosphate</text>
        <dbReference type="Rhea" id="RHEA:10684"/>
        <dbReference type="Rhea" id="RHEA-COMP:10136"/>
        <dbReference type="Rhea" id="RHEA-COMP:20101"/>
        <dbReference type="ChEBI" id="CHEBI:15377"/>
        <dbReference type="ChEBI" id="CHEBI:43474"/>
        <dbReference type="ChEBI" id="CHEBI:46858"/>
        <dbReference type="ChEBI" id="CHEBI:61978"/>
        <dbReference type="EC" id="3.1.3.48"/>
    </reaction>
</comment>
<gene>
    <name evidence="5" type="ORF">M3P09_08430</name>
</gene>
<evidence type="ECO:0000256" key="4">
    <source>
        <dbReference type="ARBA" id="ARBA00051722"/>
    </source>
</evidence>
<comment type="similarity">
    <text evidence="1">Belongs to the metallo-dependent hydrolases superfamily. CpsB/CapC family.</text>
</comment>
<evidence type="ECO:0000313" key="5">
    <source>
        <dbReference type="EMBL" id="MCL6295016.1"/>
    </source>
</evidence>